<reference evidence="1 2" key="1">
    <citation type="submission" date="2018-03" db="EMBL/GenBank/DDBJ databases">
        <title>Genomic Encyclopedia of Archaeal and Bacterial Type Strains, Phase II (KMG-II): from individual species to whole genera.</title>
        <authorList>
            <person name="Goeker M."/>
        </authorList>
    </citation>
    <scope>NUCLEOTIDE SEQUENCE [LARGE SCALE GENOMIC DNA]</scope>
    <source>
        <strain evidence="1 2">DSM 24859</strain>
    </source>
</reference>
<dbReference type="AlphaFoldDB" id="A0A2P8HA88"/>
<dbReference type="EMBL" id="PYAW01000009">
    <property type="protein sequence ID" value="PSL43143.1"/>
    <property type="molecule type" value="Genomic_DNA"/>
</dbReference>
<organism evidence="1 2">
    <name type="scientific">Chitinophaga niastensis</name>
    <dbReference type="NCBI Taxonomy" id="536980"/>
    <lineage>
        <taxon>Bacteria</taxon>
        <taxon>Pseudomonadati</taxon>
        <taxon>Bacteroidota</taxon>
        <taxon>Chitinophagia</taxon>
        <taxon>Chitinophagales</taxon>
        <taxon>Chitinophagaceae</taxon>
        <taxon>Chitinophaga</taxon>
    </lineage>
</organism>
<dbReference type="RefSeq" id="WP_106531232.1">
    <property type="nucleotide sequence ID" value="NZ_PYAW01000009.1"/>
</dbReference>
<evidence type="ECO:0000313" key="2">
    <source>
        <dbReference type="Proteomes" id="UP000240971"/>
    </source>
</evidence>
<sequence>MFNITLILTALHLIYYQATNRADLFPFNNIRHHDIRERLADTMISFITLLIPLPAFILHSKIWISLITILSGLSIAEEWNTWWHIYFWNPEKAWVKTAQHNMITYARAA</sequence>
<proteinExistence type="predicted"/>
<keyword evidence="2" id="KW-1185">Reference proteome</keyword>
<gene>
    <name evidence="1" type="ORF">CLV51_109137</name>
</gene>
<name>A0A2P8HA88_CHINA</name>
<dbReference type="Proteomes" id="UP000240971">
    <property type="component" value="Unassembled WGS sequence"/>
</dbReference>
<accession>A0A2P8HA88</accession>
<dbReference type="OrthoDB" id="674252at2"/>
<protein>
    <submittedName>
        <fullName evidence="1">Uncharacterized protein</fullName>
    </submittedName>
</protein>
<evidence type="ECO:0000313" key="1">
    <source>
        <dbReference type="EMBL" id="PSL43143.1"/>
    </source>
</evidence>
<comment type="caution">
    <text evidence="1">The sequence shown here is derived from an EMBL/GenBank/DDBJ whole genome shotgun (WGS) entry which is preliminary data.</text>
</comment>